<name>A0A381Q2T2_9ZZZZ</name>
<dbReference type="AlphaFoldDB" id="A0A381Q2T2"/>
<organism evidence="1">
    <name type="scientific">marine metagenome</name>
    <dbReference type="NCBI Taxonomy" id="408172"/>
    <lineage>
        <taxon>unclassified sequences</taxon>
        <taxon>metagenomes</taxon>
        <taxon>ecological metagenomes</taxon>
    </lineage>
</organism>
<dbReference type="EMBL" id="UINC01001185">
    <property type="protein sequence ID" value="SUZ73651.1"/>
    <property type="molecule type" value="Genomic_DNA"/>
</dbReference>
<reference evidence="1" key="1">
    <citation type="submission" date="2018-05" db="EMBL/GenBank/DDBJ databases">
        <authorList>
            <person name="Lanie J.A."/>
            <person name="Ng W.-L."/>
            <person name="Kazmierczak K.M."/>
            <person name="Andrzejewski T.M."/>
            <person name="Davidsen T.M."/>
            <person name="Wayne K.J."/>
            <person name="Tettelin H."/>
            <person name="Glass J.I."/>
            <person name="Rusch D."/>
            <person name="Podicherti R."/>
            <person name="Tsui H.-C.T."/>
            <person name="Winkler M.E."/>
        </authorList>
    </citation>
    <scope>NUCLEOTIDE SEQUENCE</scope>
</reference>
<dbReference type="InterPro" id="IPR029068">
    <property type="entry name" value="Glyas_Bleomycin-R_OHBP_Dase"/>
</dbReference>
<proteinExistence type="predicted"/>
<sequence>MFGVEPYFDEPFYAGFNIEGYELGLDPAMSSTPPGPGGTVAYWRVADIELGVGRFTETGAEV</sequence>
<dbReference type="SUPFAM" id="SSF54593">
    <property type="entry name" value="Glyoxalase/Bleomycin resistance protein/Dihydroxybiphenyl dioxygenase"/>
    <property type="match status" value="1"/>
</dbReference>
<gene>
    <name evidence="1" type="ORF">METZ01_LOCUS26505</name>
</gene>
<evidence type="ECO:0000313" key="1">
    <source>
        <dbReference type="EMBL" id="SUZ73651.1"/>
    </source>
</evidence>
<protein>
    <submittedName>
        <fullName evidence="1">Uncharacterized protein</fullName>
    </submittedName>
</protein>
<accession>A0A381Q2T2</accession>